<keyword evidence="2" id="KW-1185">Reference proteome</keyword>
<organism evidence="1 2">
    <name type="scientific">Solanum bulbocastanum</name>
    <name type="common">Wild potato</name>
    <dbReference type="NCBI Taxonomy" id="147425"/>
    <lineage>
        <taxon>Eukaryota</taxon>
        <taxon>Viridiplantae</taxon>
        <taxon>Streptophyta</taxon>
        <taxon>Embryophyta</taxon>
        <taxon>Tracheophyta</taxon>
        <taxon>Spermatophyta</taxon>
        <taxon>Magnoliopsida</taxon>
        <taxon>eudicotyledons</taxon>
        <taxon>Gunneridae</taxon>
        <taxon>Pentapetalae</taxon>
        <taxon>asterids</taxon>
        <taxon>lamiids</taxon>
        <taxon>Solanales</taxon>
        <taxon>Solanaceae</taxon>
        <taxon>Solanoideae</taxon>
        <taxon>Solaneae</taxon>
        <taxon>Solanum</taxon>
    </lineage>
</organism>
<comment type="caution">
    <text evidence="1">The sequence shown here is derived from an EMBL/GenBank/DDBJ whole genome shotgun (WGS) entry which is preliminary data.</text>
</comment>
<dbReference type="Proteomes" id="UP001371456">
    <property type="component" value="Unassembled WGS sequence"/>
</dbReference>
<proteinExistence type="predicted"/>
<sequence>MDSYGFLTIPKANVTVNFHTKKPTAYSQPRLR</sequence>
<protein>
    <submittedName>
        <fullName evidence="1">Uncharacterized protein</fullName>
    </submittedName>
</protein>
<accession>A0AAN8STM9</accession>
<reference evidence="1 2" key="1">
    <citation type="submission" date="2024-02" db="EMBL/GenBank/DDBJ databases">
        <title>de novo genome assembly of Solanum bulbocastanum strain 11H21.</title>
        <authorList>
            <person name="Hosaka A.J."/>
        </authorList>
    </citation>
    <scope>NUCLEOTIDE SEQUENCE [LARGE SCALE GENOMIC DNA]</scope>
    <source>
        <tissue evidence="1">Young leaves</tissue>
    </source>
</reference>
<gene>
    <name evidence="1" type="ORF">RDI58_026386</name>
</gene>
<evidence type="ECO:0000313" key="1">
    <source>
        <dbReference type="EMBL" id="KAK6775385.1"/>
    </source>
</evidence>
<dbReference type="EMBL" id="JBANQN010000011">
    <property type="protein sequence ID" value="KAK6775385.1"/>
    <property type="molecule type" value="Genomic_DNA"/>
</dbReference>
<dbReference type="AlphaFoldDB" id="A0AAN8STM9"/>
<evidence type="ECO:0000313" key="2">
    <source>
        <dbReference type="Proteomes" id="UP001371456"/>
    </source>
</evidence>
<name>A0AAN8STM9_SOLBU</name>